<organism evidence="2 3">
    <name type="scientific">Candidozyma pseudohaemuli</name>
    <dbReference type="NCBI Taxonomy" id="418784"/>
    <lineage>
        <taxon>Eukaryota</taxon>
        <taxon>Fungi</taxon>
        <taxon>Dikarya</taxon>
        <taxon>Ascomycota</taxon>
        <taxon>Saccharomycotina</taxon>
        <taxon>Pichiomycetes</taxon>
        <taxon>Metschnikowiaceae</taxon>
        <taxon>Candidozyma</taxon>
    </lineage>
</organism>
<feature type="compositionally biased region" description="Basic and acidic residues" evidence="1">
    <location>
        <begin position="93"/>
        <end position="102"/>
    </location>
</feature>
<dbReference type="RefSeq" id="XP_024713498.1">
    <property type="nucleotide sequence ID" value="XM_024858092.1"/>
</dbReference>
<evidence type="ECO:0000256" key="1">
    <source>
        <dbReference type="SAM" id="MobiDB-lite"/>
    </source>
</evidence>
<evidence type="ECO:0000313" key="2">
    <source>
        <dbReference type="EMBL" id="PSK38173.1"/>
    </source>
</evidence>
<dbReference type="AlphaFoldDB" id="A0A2P7YQB6"/>
<dbReference type="Proteomes" id="UP000241107">
    <property type="component" value="Unassembled WGS sequence"/>
</dbReference>
<sequence>MIAYKNIFRATTSLAYKAVTATIKTVFDSAASVADVYEEFTQVTVDEVVSCILPGSYDLDLEECPYPAFPRRLPSSPASPEAPATSSEWQTIEARKSPRRDSPSPPATPAPEPASILKFRHVKQRTHGRYREPVHDMDKRLTQGNIYLVLQEC</sequence>
<comment type="caution">
    <text evidence="2">The sequence shown here is derived from an EMBL/GenBank/DDBJ whole genome shotgun (WGS) entry which is preliminary data.</text>
</comment>
<dbReference type="EMBL" id="PYFQ01000006">
    <property type="protein sequence ID" value="PSK38173.1"/>
    <property type="molecule type" value="Genomic_DNA"/>
</dbReference>
<reference evidence="2 3" key="1">
    <citation type="submission" date="2018-03" db="EMBL/GenBank/DDBJ databases">
        <title>Candida pseudohaemulonii genome assembly and annotation.</title>
        <authorList>
            <person name="Munoz J.F."/>
            <person name="Gade L.G."/>
            <person name="Chow N.A."/>
            <person name="Litvintseva A.P."/>
            <person name="Loparev V.N."/>
            <person name="Cuomo C.A."/>
        </authorList>
    </citation>
    <scope>NUCLEOTIDE SEQUENCE [LARGE SCALE GENOMIC DNA]</scope>
    <source>
        <strain evidence="2 3">B12108</strain>
    </source>
</reference>
<dbReference type="VEuPathDB" id="FungiDB:C7M61_002725"/>
<feature type="compositionally biased region" description="Low complexity" evidence="1">
    <location>
        <begin position="70"/>
        <end position="87"/>
    </location>
</feature>
<accession>A0A2P7YQB6</accession>
<gene>
    <name evidence="2" type="ORF">C7M61_002725</name>
</gene>
<proteinExistence type="predicted"/>
<evidence type="ECO:0000313" key="3">
    <source>
        <dbReference type="Proteomes" id="UP000241107"/>
    </source>
</evidence>
<dbReference type="OrthoDB" id="10394883at2759"/>
<protein>
    <submittedName>
        <fullName evidence="2">Uncharacterized protein</fullName>
    </submittedName>
</protein>
<keyword evidence="3" id="KW-1185">Reference proteome</keyword>
<feature type="region of interest" description="Disordered" evidence="1">
    <location>
        <begin position="70"/>
        <end position="115"/>
    </location>
</feature>
<name>A0A2P7YQB6_9ASCO</name>
<dbReference type="GeneID" id="36566114"/>
<feature type="compositionally biased region" description="Pro residues" evidence="1">
    <location>
        <begin position="103"/>
        <end position="112"/>
    </location>
</feature>